<dbReference type="NCBIfam" id="TIGR01376">
    <property type="entry name" value="POMP_repeat"/>
    <property type="match status" value="2"/>
</dbReference>
<reference evidence="9 10" key="1">
    <citation type="journal article" date="2005" name="Nature">
        <title>The genome of the social amoeba Dictyostelium discoideum.</title>
        <authorList>
            <consortium name="The Dictyostelium discoideum Sequencing Consortium"/>
            <person name="Eichinger L."/>
            <person name="Pachebat J.A."/>
            <person name="Glockner G."/>
            <person name="Rajandream M.A."/>
            <person name="Sucgang R."/>
            <person name="Berriman M."/>
            <person name="Song J."/>
            <person name="Olsen R."/>
            <person name="Szafranski K."/>
            <person name="Xu Q."/>
            <person name="Tunggal B."/>
            <person name="Kummerfeld S."/>
            <person name="Madera M."/>
            <person name="Konfortov B.A."/>
            <person name="Rivero F."/>
            <person name="Bankier A.T."/>
            <person name="Lehmann R."/>
            <person name="Hamlin N."/>
            <person name="Davies R."/>
            <person name="Gaudet P."/>
            <person name="Fey P."/>
            <person name="Pilcher K."/>
            <person name="Chen G."/>
            <person name="Saunders D."/>
            <person name="Sodergren E."/>
            <person name="Davis P."/>
            <person name="Kerhornou A."/>
            <person name="Nie X."/>
            <person name="Hall N."/>
            <person name="Anjard C."/>
            <person name="Hemphill L."/>
            <person name="Bason N."/>
            <person name="Farbrother P."/>
            <person name="Desany B."/>
            <person name="Just E."/>
            <person name="Morio T."/>
            <person name="Rost R."/>
            <person name="Churcher C."/>
            <person name="Cooper J."/>
            <person name="Haydock S."/>
            <person name="van Driessche N."/>
            <person name="Cronin A."/>
            <person name="Goodhead I."/>
            <person name="Muzny D."/>
            <person name="Mourier T."/>
            <person name="Pain A."/>
            <person name="Lu M."/>
            <person name="Harper D."/>
            <person name="Lindsay R."/>
            <person name="Hauser H."/>
            <person name="James K."/>
            <person name="Quiles M."/>
            <person name="Madan Babu M."/>
            <person name="Saito T."/>
            <person name="Buchrieser C."/>
            <person name="Wardroper A."/>
            <person name="Felder M."/>
            <person name="Thangavelu M."/>
            <person name="Johnson D."/>
            <person name="Knights A."/>
            <person name="Loulseged H."/>
            <person name="Mungall K."/>
            <person name="Oliver K."/>
            <person name="Price C."/>
            <person name="Quail M.A."/>
            <person name="Urushihara H."/>
            <person name="Hernandez J."/>
            <person name="Rabbinowitsch E."/>
            <person name="Steffen D."/>
            <person name="Sanders M."/>
            <person name="Ma J."/>
            <person name="Kohara Y."/>
            <person name="Sharp S."/>
            <person name="Simmonds M."/>
            <person name="Spiegler S."/>
            <person name="Tivey A."/>
            <person name="Sugano S."/>
            <person name="White B."/>
            <person name="Walker D."/>
            <person name="Woodward J."/>
            <person name="Winckler T."/>
            <person name="Tanaka Y."/>
            <person name="Shaulsky G."/>
            <person name="Schleicher M."/>
            <person name="Weinstock G."/>
            <person name="Rosenthal A."/>
            <person name="Cox E.C."/>
            <person name="Chisholm R.L."/>
            <person name="Gibbs R."/>
            <person name="Loomis W.F."/>
            <person name="Platzer M."/>
            <person name="Kay R.R."/>
            <person name="Williams J."/>
            <person name="Dear P.H."/>
            <person name="Noegel A.A."/>
            <person name="Barrell B."/>
            <person name="Kuspa A."/>
        </authorList>
    </citation>
    <scope>NUCLEOTIDE SEQUENCE [LARGE SCALE GENOMIC DNA]</scope>
    <source>
        <strain evidence="9 10">AX4</strain>
    </source>
</reference>
<evidence type="ECO:0000256" key="6">
    <source>
        <dbReference type="ARBA" id="ARBA00023136"/>
    </source>
</evidence>
<dbReference type="GeneID" id="8627212"/>
<evidence type="ECO:0000256" key="3">
    <source>
        <dbReference type="ARBA" id="ARBA00004613"/>
    </source>
</evidence>
<dbReference type="PaxDb" id="44689-DDB0188483"/>
<comment type="subcellular location">
    <subcellularLocation>
        <location evidence="1">Cell envelope</location>
    </subcellularLocation>
    <subcellularLocation>
        <location evidence="2">Cell outer membrane</location>
    </subcellularLocation>
    <subcellularLocation>
        <location evidence="3">Secreted</location>
    </subcellularLocation>
</comment>
<evidence type="ECO:0000313" key="10">
    <source>
        <dbReference type="Proteomes" id="UP000002195"/>
    </source>
</evidence>
<dbReference type="PANTHER" id="PTHR31318">
    <property type="entry name" value="EXPRESSED PROTEIN-RELATED"/>
    <property type="match status" value="1"/>
</dbReference>
<comment type="caution">
    <text evidence="9">The sequence shown here is derived from an EMBL/GenBank/DDBJ whole genome shotgun (WGS) entry which is preliminary data.</text>
</comment>
<dbReference type="dictyBase" id="DDB_G0289575"/>
<feature type="signal peptide" evidence="8">
    <location>
        <begin position="1"/>
        <end position="21"/>
    </location>
</feature>
<evidence type="ECO:0000256" key="8">
    <source>
        <dbReference type="SAM" id="SignalP"/>
    </source>
</evidence>
<dbReference type="InterPro" id="IPR003368">
    <property type="entry name" value="POMP_repeat"/>
</dbReference>
<protein>
    <recommendedName>
        <fullName evidence="11">Right handed beta helix domain-containing protein</fullName>
    </recommendedName>
</protein>
<dbReference type="SUPFAM" id="SSF51126">
    <property type="entry name" value="Pectin lyase-like"/>
    <property type="match status" value="1"/>
</dbReference>
<dbReference type="GO" id="GO:0005576">
    <property type="term" value="C:extracellular region"/>
    <property type="evidence" value="ECO:0007669"/>
    <property type="project" value="UniProtKB-SubCell"/>
</dbReference>
<evidence type="ECO:0008006" key="11">
    <source>
        <dbReference type="Google" id="ProtNLM"/>
    </source>
</evidence>
<dbReference type="KEGG" id="ddi:DDB_G0289575"/>
<dbReference type="VEuPathDB" id="AmoebaDB:DDB_G0289575"/>
<evidence type="ECO:0000256" key="2">
    <source>
        <dbReference type="ARBA" id="ARBA00004442"/>
    </source>
</evidence>
<dbReference type="InterPro" id="IPR011050">
    <property type="entry name" value="Pectin_lyase_fold/virulence"/>
</dbReference>
<name>Q54HB5_DICDI</name>
<dbReference type="AlphaFoldDB" id="Q54HB5"/>
<dbReference type="RefSeq" id="XP_636158.1">
    <property type="nucleotide sequence ID" value="XM_631066.1"/>
</dbReference>
<evidence type="ECO:0000256" key="7">
    <source>
        <dbReference type="ARBA" id="ARBA00023237"/>
    </source>
</evidence>
<dbReference type="SMR" id="Q54HB5"/>
<dbReference type="PANTHER" id="PTHR31318:SF2">
    <property type="entry name" value="PECTIN LYASE-LIKE FAMILY PROTEIN-RELATED"/>
    <property type="match status" value="1"/>
</dbReference>
<dbReference type="PhylomeDB" id="Q54HB5"/>
<dbReference type="HOGENOM" id="CLU_724478_0_0_1"/>
<keyword evidence="4" id="KW-0964">Secreted</keyword>
<dbReference type="Proteomes" id="UP000002195">
    <property type="component" value="Unassembled WGS sequence"/>
</dbReference>
<evidence type="ECO:0000256" key="5">
    <source>
        <dbReference type="ARBA" id="ARBA00022729"/>
    </source>
</evidence>
<feature type="chain" id="PRO_5004250020" description="Right handed beta helix domain-containing protein" evidence="8">
    <location>
        <begin position="22"/>
        <end position="382"/>
    </location>
</feature>
<dbReference type="Pfam" id="PF02415">
    <property type="entry name" value="Chlam_PMP"/>
    <property type="match status" value="2"/>
</dbReference>
<proteinExistence type="predicted"/>
<evidence type="ECO:0000256" key="4">
    <source>
        <dbReference type="ARBA" id="ARBA00022525"/>
    </source>
</evidence>
<organism evidence="9 10">
    <name type="scientific">Dictyostelium discoideum</name>
    <name type="common">Social amoeba</name>
    <dbReference type="NCBI Taxonomy" id="44689"/>
    <lineage>
        <taxon>Eukaryota</taxon>
        <taxon>Amoebozoa</taxon>
        <taxon>Evosea</taxon>
        <taxon>Eumycetozoa</taxon>
        <taxon>Dictyostelia</taxon>
        <taxon>Dictyosteliales</taxon>
        <taxon>Dictyosteliaceae</taxon>
        <taxon>Dictyostelium</taxon>
    </lineage>
</organism>
<keyword evidence="6" id="KW-0472">Membrane</keyword>
<keyword evidence="5 8" id="KW-0732">Signal</keyword>
<gene>
    <name evidence="9" type="ORF">DDB_G0289575</name>
</gene>
<accession>Q54HB5</accession>
<evidence type="ECO:0000313" key="9">
    <source>
        <dbReference type="EMBL" id="EAL62654.1"/>
    </source>
</evidence>
<evidence type="ECO:0000256" key="1">
    <source>
        <dbReference type="ARBA" id="ARBA00004196"/>
    </source>
</evidence>
<dbReference type="EMBL" id="AAFI02000145">
    <property type="protein sequence ID" value="EAL62654.1"/>
    <property type="molecule type" value="Genomic_DNA"/>
</dbReference>
<sequence length="382" mass="41585">MNKLILNVLFIAIIICGVVNSLGFTSTTTLIVDVTQNNQYPKYGTCGTASKTCNNIQDAINYYNRISQNSNIQQLNLLLADGVFNNTNNFIEFKKFNTTISPLNVGSENVIFDGSVGTKSKETLFSFVSSTIWITGIQFVNFQSESSLIYSESGQINIDQCSFKNVSSKDGTVYLKSSNSLISNTIFTSNSVKKTSDSASVISFFTSYTNKFIISKCQFNNNVALNGGAIYAKNTALITVPDPLVSLIENTLFNGNVASGKGGALYTDNILLIVDSNVFTNNTSPTGSIINLNNGLMNITSSSFYSGTSLNYFLSTIIYTTKSDLNIDDSTFDRSFSVAINCDSSTVITQNNNLSLRLVCYNCISIIEGTQDCQGVPKNLDY</sequence>
<keyword evidence="7" id="KW-0998">Cell outer membrane</keyword>
<dbReference type="InParanoid" id="Q54HB5"/>
<keyword evidence="10" id="KW-1185">Reference proteome</keyword>